<sequence length="535" mass="58875">MSKVKSFQLIFFVMIVLCILFPFIGQTSTNNSDDEKRPGLIKIELEGELGKDEMPAVGFLHDLHTQASDGDCTVCHMEKDNTIVFEFKRTGEKASMDFYHDQCIACHTEKKASDKKTGPVADQCGVCHVAGEPEGSLREKISFDKSLHFIHESSERIKGMDLSAKDNCSACHHKYNEKTKEIFYVKGEEESCFYCHKSEKKDETRSIQEAAHDSCVACHQSFKAKSIAIDAGPVTCDGCHDNEKIKKIKKITDIPRLKRNQPDEVAITGWKADDQTKKNYMDAVAFDHKFHETAAQSCKDCHHETLKKCNDCHGAEGGEQKGGFVSLGQAMHKQDSTRSCIGCHKDFTKSADCAGCHSLMPASNSNPESCKTCHSIPPVQLESKDPAQAAKMALTDLSSNYTIVAEDKIPETVVIDGLADEYKPSRFPHRKVVQAIAKRVEKSGMANAFHKDQAGLCMGCHHNSPKTLEPPKCASCHSKVVPGQGDGSDAIFDGGLDGRPGLKGAYHGQCITCHQKMDIKSVVATDCVKCHEAKK</sequence>
<dbReference type="InterPro" id="IPR020942">
    <property type="entry name" value="Cyt_c_III_dom"/>
</dbReference>
<evidence type="ECO:0000256" key="1">
    <source>
        <dbReference type="ARBA" id="ARBA00022448"/>
    </source>
</evidence>
<dbReference type="CDD" id="cd08168">
    <property type="entry name" value="Cytochrom_C3"/>
    <property type="match status" value="4"/>
</dbReference>
<dbReference type="Proteomes" id="UP000007347">
    <property type="component" value="Chromosome"/>
</dbReference>
<dbReference type="InterPro" id="IPR036280">
    <property type="entry name" value="Multihaem_cyt_sf"/>
</dbReference>
<dbReference type="InterPro" id="IPR054813">
    <property type="entry name" value="HmcA"/>
</dbReference>
<feature type="binding site" description="axial binding residue" evidence="7">
    <location>
        <position position="236"/>
    </location>
    <ligand>
        <name>heme c</name>
        <dbReference type="ChEBI" id="CHEBI:61717"/>
        <label>1</label>
    </ligand>
    <ligandPart>
        <name>Fe</name>
        <dbReference type="ChEBI" id="CHEBI:18248"/>
    </ligandPart>
</feature>
<name>K0NK05_DESTT</name>
<dbReference type="Pfam" id="PF02085">
    <property type="entry name" value="Cytochrom_CIII"/>
    <property type="match status" value="2"/>
</dbReference>
<keyword evidence="6 7" id="KW-0408">Iron</keyword>
<dbReference type="PANTHER" id="PTHR35038:SF10">
    <property type="entry name" value="HIGH-MOLECULAR-WEIGHT CYTOCHROME C"/>
    <property type="match status" value="1"/>
</dbReference>
<feature type="domain" description="Class III cytochrome C" evidence="9">
    <location>
        <begin position="157"/>
        <end position="240"/>
    </location>
</feature>
<dbReference type="GO" id="GO:0009055">
    <property type="term" value="F:electron transfer activity"/>
    <property type="evidence" value="ECO:0007669"/>
    <property type="project" value="InterPro"/>
</dbReference>
<dbReference type="EMBL" id="FO203503">
    <property type="protein sequence ID" value="CCK81841.1"/>
    <property type="molecule type" value="Genomic_DNA"/>
</dbReference>
<dbReference type="GO" id="GO:0020037">
    <property type="term" value="F:heme binding"/>
    <property type="evidence" value="ECO:0007669"/>
    <property type="project" value="InterPro"/>
</dbReference>
<dbReference type="OrthoDB" id="5427780at2"/>
<feature type="binding site" description="axial binding residue" evidence="7">
    <location>
        <position position="215"/>
    </location>
    <ligand>
        <name>heme c</name>
        <dbReference type="ChEBI" id="CHEBI:61717"/>
        <label>1</label>
    </ligand>
    <ligandPart>
        <name>Fe</name>
        <dbReference type="ChEBI" id="CHEBI:18248"/>
    </ligandPart>
</feature>
<dbReference type="AlphaFoldDB" id="K0NK05"/>
<dbReference type="PANTHER" id="PTHR35038">
    <property type="entry name" value="DISSIMILATORY SULFITE REDUCTASE SIRA"/>
    <property type="match status" value="1"/>
</dbReference>
<dbReference type="InterPro" id="IPR051829">
    <property type="entry name" value="Multiheme_Cytochr_ET"/>
</dbReference>
<feature type="domain" description="Class III cytochrome C" evidence="9">
    <location>
        <begin position="273"/>
        <end position="374"/>
    </location>
</feature>
<evidence type="ECO:0000256" key="8">
    <source>
        <dbReference type="SAM" id="Phobius"/>
    </source>
</evidence>
<evidence type="ECO:0000259" key="10">
    <source>
        <dbReference type="Pfam" id="PF14522"/>
    </source>
</evidence>
<feature type="binding site" description="axial binding residue" evidence="7">
    <location>
        <position position="240"/>
    </location>
    <ligand>
        <name>heme c</name>
        <dbReference type="ChEBI" id="CHEBI:61717"/>
        <label>1</label>
    </ligand>
    <ligandPart>
        <name>Fe</name>
        <dbReference type="ChEBI" id="CHEBI:18248"/>
    </ligandPart>
</feature>
<reference evidence="11 12" key="1">
    <citation type="journal article" date="2013" name="Environ. Microbiol.">
        <title>Complete genome, catabolic sub-proteomes and key-metabolites of Desulfobacula toluolica Tol2, a marine, aromatic compound-degrading, sulfate-reducing bacterium.</title>
        <authorList>
            <person name="Wohlbrand L."/>
            <person name="Jacob J.H."/>
            <person name="Kube M."/>
            <person name="Mussmann M."/>
            <person name="Jarling R."/>
            <person name="Beck A."/>
            <person name="Amann R."/>
            <person name="Wilkes H."/>
            <person name="Reinhardt R."/>
            <person name="Rabus R."/>
        </authorList>
    </citation>
    <scope>NUCLEOTIDE SEQUENCE [LARGE SCALE GENOMIC DNA]</scope>
    <source>
        <strain evidence="12">DSM 7467 / Tol2</strain>
    </source>
</reference>
<keyword evidence="1" id="KW-0813">Transport</keyword>
<protein>
    <submittedName>
        <fullName evidence="11">HmcA: high-molecular-weight cytochrome c (Cytochrome CC3)</fullName>
    </submittedName>
</protein>
<dbReference type="SUPFAM" id="SSF48695">
    <property type="entry name" value="Multiheme cytochromes"/>
    <property type="match status" value="1"/>
</dbReference>
<evidence type="ECO:0000259" key="9">
    <source>
        <dbReference type="Pfam" id="PF02085"/>
    </source>
</evidence>
<evidence type="ECO:0000256" key="6">
    <source>
        <dbReference type="ARBA" id="ARBA00023004"/>
    </source>
</evidence>
<feature type="binding site" description="axial binding residue" evidence="7">
    <location>
        <position position="239"/>
    </location>
    <ligand>
        <name>heme c</name>
        <dbReference type="ChEBI" id="CHEBI:61717"/>
        <label>1</label>
    </ligand>
    <ligandPart>
        <name>Fe</name>
        <dbReference type="ChEBI" id="CHEBI:18248"/>
    </ligandPart>
</feature>
<evidence type="ECO:0000256" key="7">
    <source>
        <dbReference type="PIRSR" id="PIRSR602322-1"/>
    </source>
</evidence>
<keyword evidence="12" id="KW-1185">Reference proteome</keyword>
<feature type="binding site" description="axial binding residue" evidence="7">
    <location>
        <position position="218"/>
    </location>
    <ligand>
        <name>heme c</name>
        <dbReference type="ChEBI" id="CHEBI:61717"/>
        <label>1</label>
    </ligand>
    <ligandPart>
        <name>Fe</name>
        <dbReference type="ChEBI" id="CHEBI:18248"/>
    </ligandPart>
</feature>
<dbReference type="Gene3D" id="3.90.10.10">
    <property type="entry name" value="Cytochrome C3"/>
    <property type="match status" value="4"/>
</dbReference>
<accession>K0NK05</accession>
<keyword evidence="5" id="KW-0249">Electron transport</keyword>
<comment type="cofactor">
    <cofactor evidence="7">
        <name>heme c</name>
        <dbReference type="ChEBI" id="CHEBI:61717"/>
    </cofactor>
    <text evidence="7">Binds 4 heme c groups covalently per monomer.</text>
</comment>
<keyword evidence="8" id="KW-0812">Transmembrane</keyword>
<dbReference type="STRING" id="651182.TOL2_C36840"/>
<feature type="transmembrane region" description="Helical" evidence="8">
    <location>
        <begin position="7"/>
        <end position="25"/>
    </location>
</feature>
<keyword evidence="8" id="KW-1133">Transmembrane helix</keyword>
<dbReference type="GO" id="GO:0046872">
    <property type="term" value="F:metal ion binding"/>
    <property type="evidence" value="ECO:0007669"/>
    <property type="project" value="UniProtKB-KW"/>
</dbReference>
<proteinExistence type="predicted"/>
<evidence type="ECO:0000256" key="3">
    <source>
        <dbReference type="ARBA" id="ARBA00022723"/>
    </source>
</evidence>
<dbReference type="InterPro" id="IPR029467">
    <property type="entry name" value="Cyt_c7-like"/>
</dbReference>
<dbReference type="InterPro" id="IPR002322">
    <property type="entry name" value="Cyt_c_III"/>
</dbReference>
<keyword evidence="3 7" id="KW-0479">Metal-binding</keyword>
<evidence type="ECO:0000313" key="11">
    <source>
        <dbReference type="EMBL" id="CCK81841.1"/>
    </source>
</evidence>
<feature type="domain" description="Cytochrome c7-like" evidence="10">
    <location>
        <begin position="58"/>
        <end position="128"/>
    </location>
</feature>
<evidence type="ECO:0000313" key="12">
    <source>
        <dbReference type="Proteomes" id="UP000007347"/>
    </source>
</evidence>
<gene>
    <name evidence="11" type="primary">hmcA</name>
    <name evidence="11" type="ordered locus">TOL2_C36840</name>
</gene>
<evidence type="ECO:0000256" key="4">
    <source>
        <dbReference type="ARBA" id="ARBA00022729"/>
    </source>
</evidence>
<feature type="binding site" description="axial binding residue" evidence="7">
    <location>
        <position position="219"/>
    </location>
    <ligand>
        <name>heme c</name>
        <dbReference type="ChEBI" id="CHEBI:61717"/>
        <label>1</label>
    </ligand>
    <ligandPart>
        <name>Fe</name>
        <dbReference type="ChEBI" id="CHEBI:18248"/>
    </ligandPart>
</feature>
<organism evidence="11 12">
    <name type="scientific">Desulfobacula toluolica (strain DSM 7467 / Tol2)</name>
    <dbReference type="NCBI Taxonomy" id="651182"/>
    <lineage>
        <taxon>Bacteria</taxon>
        <taxon>Pseudomonadati</taxon>
        <taxon>Thermodesulfobacteriota</taxon>
        <taxon>Desulfobacteria</taxon>
        <taxon>Desulfobacterales</taxon>
        <taxon>Desulfobacteraceae</taxon>
        <taxon>Desulfobacula</taxon>
    </lineage>
</organism>
<dbReference type="HOGENOM" id="CLU_508744_0_0_7"/>
<keyword evidence="8" id="KW-0472">Membrane</keyword>
<keyword evidence="4" id="KW-0732">Signal</keyword>
<dbReference type="Pfam" id="PF14522">
    <property type="entry name" value="Cytochrome_C7"/>
    <property type="match status" value="1"/>
</dbReference>
<dbReference type="NCBIfam" id="NF045713">
    <property type="entry name" value="CxxCH_16_HmcA"/>
    <property type="match status" value="1"/>
</dbReference>
<evidence type="ECO:0000256" key="2">
    <source>
        <dbReference type="ARBA" id="ARBA00022617"/>
    </source>
</evidence>
<dbReference type="RefSeq" id="WP_014959026.1">
    <property type="nucleotide sequence ID" value="NC_018645.1"/>
</dbReference>
<dbReference type="PRINTS" id="PR00609">
    <property type="entry name" value="CYTOCHROMEC3"/>
</dbReference>
<dbReference type="KEGG" id="dto:TOL2_C36840"/>
<keyword evidence="2 7" id="KW-0349">Heme</keyword>
<evidence type="ECO:0000256" key="5">
    <source>
        <dbReference type="ARBA" id="ARBA00022982"/>
    </source>
</evidence>